<reference evidence="2 3" key="1">
    <citation type="submission" date="2020-08" db="EMBL/GenBank/DDBJ databases">
        <title>Genomic Encyclopedia of Type Strains, Phase IV (KMG-IV): sequencing the most valuable type-strain genomes for metagenomic binning, comparative biology and taxonomic classification.</title>
        <authorList>
            <person name="Goeker M."/>
        </authorList>
    </citation>
    <scope>NUCLEOTIDE SEQUENCE [LARGE SCALE GENOMIC DNA]</scope>
    <source>
        <strain evidence="2 3">DSM 45385</strain>
    </source>
</reference>
<keyword evidence="1" id="KW-0812">Transmembrane</keyword>
<proteinExistence type="predicted"/>
<accession>A0A7W8A6H4</accession>
<name>A0A7W8A6H4_9ACTN</name>
<dbReference type="AlphaFoldDB" id="A0A7W8A6H4"/>
<dbReference type="EMBL" id="JACHIN010000008">
    <property type="protein sequence ID" value="MBB5080399.1"/>
    <property type="molecule type" value="Genomic_DNA"/>
</dbReference>
<protein>
    <submittedName>
        <fullName evidence="2">Uncharacterized protein</fullName>
    </submittedName>
</protein>
<gene>
    <name evidence="2" type="ORF">HNR40_005886</name>
</gene>
<organism evidence="2 3">
    <name type="scientific">Nonomuraea endophytica</name>
    <dbReference type="NCBI Taxonomy" id="714136"/>
    <lineage>
        <taxon>Bacteria</taxon>
        <taxon>Bacillati</taxon>
        <taxon>Actinomycetota</taxon>
        <taxon>Actinomycetes</taxon>
        <taxon>Streptosporangiales</taxon>
        <taxon>Streptosporangiaceae</taxon>
        <taxon>Nonomuraea</taxon>
    </lineage>
</organism>
<comment type="caution">
    <text evidence="2">The sequence shown here is derived from an EMBL/GenBank/DDBJ whole genome shotgun (WGS) entry which is preliminary data.</text>
</comment>
<evidence type="ECO:0000313" key="2">
    <source>
        <dbReference type="EMBL" id="MBB5080399.1"/>
    </source>
</evidence>
<evidence type="ECO:0000313" key="3">
    <source>
        <dbReference type="Proteomes" id="UP000568380"/>
    </source>
</evidence>
<feature type="transmembrane region" description="Helical" evidence="1">
    <location>
        <begin position="53"/>
        <end position="79"/>
    </location>
</feature>
<keyword evidence="3" id="KW-1185">Reference proteome</keyword>
<dbReference type="RefSeq" id="WP_184966851.1">
    <property type="nucleotide sequence ID" value="NZ_JACHIN010000008.1"/>
</dbReference>
<keyword evidence="1" id="KW-0472">Membrane</keyword>
<evidence type="ECO:0000256" key="1">
    <source>
        <dbReference type="SAM" id="Phobius"/>
    </source>
</evidence>
<keyword evidence="1" id="KW-1133">Transmembrane helix</keyword>
<dbReference type="Proteomes" id="UP000568380">
    <property type="component" value="Unassembled WGS sequence"/>
</dbReference>
<sequence>MLEPQEVLALLGLSGQSPVPVPVPVRVLVRVPLPGAESVRVLVLVAVAESEGWWGLLALGWLGGGSCLWGSGLGCWRLWLMR</sequence>